<dbReference type="GO" id="GO:0016042">
    <property type="term" value="P:lipid catabolic process"/>
    <property type="evidence" value="ECO:0007669"/>
    <property type="project" value="UniProtKB-KW"/>
</dbReference>
<evidence type="ECO:0000256" key="2">
    <source>
        <dbReference type="ARBA" id="ARBA00022801"/>
    </source>
</evidence>
<name>A0A438JUP7_VITVI</name>
<evidence type="ECO:0000256" key="3">
    <source>
        <dbReference type="ARBA" id="ARBA00022963"/>
    </source>
</evidence>
<organism evidence="4 5">
    <name type="scientific">Vitis vinifera</name>
    <name type="common">Grape</name>
    <dbReference type="NCBI Taxonomy" id="29760"/>
    <lineage>
        <taxon>Eukaryota</taxon>
        <taxon>Viridiplantae</taxon>
        <taxon>Streptophyta</taxon>
        <taxon>Embryophyta</taxon>
        <taxon>Tracheophyta</taxon>
        <taxon>Spermatophyta</taxon>
        <taxon>Magnoliopsida</taxon>
        <taxon>eudicotyledons</taxon>
        <taxon>Gunneridae</taxon>
        <taxon>Pentapetalae</taxon>
        <taxon>rosids</taxon>
        <taxon>Vitales</taxon>
        <taxon>Vitaceae</taxon>
        <taxon>Viteae</taxon>
        <taxon>Vitis</taxon>
    </lineage>
</organism>
<evidence type="ECO:0000313" key="4">
    <source>
        <dbReference type="EMBL" id="RVX12628.1"/>
    </source>
</evidence>
<keyword evidence="3" id="KW-0443">Lipid metabolism</keyword>
<evidence type="ECO:0000256" key="1">
    <source>
        <dbReference type="ARBA" id="ARBA00008668"/>
    </source>
</evidence>
<dbReference type="GO" id="GO:0016788">
    <property type="term" value="F:hydrolase activity, acting on ester bonds"/>
    <property type="evidence" value="ECO:0007669"/>
    <property type="project" value="InterPro"/>
</dbReference>
<dbReference type="EMBL" id="QGNW01000027">
    <property type="protein sequence ID" value="RVX12628.1"/>
    <property type="molecule type" value="Genomic_DNA"/>
</dbReference>
<evidence type="ECO:0000313" key="5">
    <source>
        <dbReference type="Proteomes" id="UP000288805"/>
    </source>
</evidence>
<dbReference type="AlphaFoldDB" id="A0A438JUP7"/>
<dbReference type="CDD" id="cd01837">
    <property type="entry name" value="SGNH_plant_lipase_like"/>
    <property type="match status" value="1"/>
</dbReference>
<dbReference type="InterPro" id="IPR051058">
    <property type="entry name" value="GDSL_Est/Lipase"/>
</dbReference>
<proteinExistence type="inferred from homology"/>
<comment type="similarity">
    <text evidence="1">Belongs to the 'GDSL' lipolytic enzyme family.</text>
</comment>
<dbReference type="InterPro" id="IPR036514">
    <property type="entry name" value="SGNH_hydro_sf"/>
</dbReference>
<dbReference type="Pfam" id="PF00657">
    <property type="entry name" value="Lipase_GDSL"/>
    <property type="match status" value="1"/>
</dbReference>
<sequence>MFPCPDNNDKANPSLHIARAFCFIASLMEKVLLLLLLSLASSPSVFSFNVPAIFTFGDSIFDAGNNHFLKNCTAQADFPPYGSSFFHHPTGRFTNGRTVADFISQFIGLDLQKPYLQAQIEVVNGTQKNYPSNGINLLVLAGVIPIQDQLQQFQTLVQQNQIDSKLVQQSLFFLESGSNDVFNYFLPFVTPTLDPDAYVQVMLTEVVHYLDTIYKLGARRIAVFALGPVGCVPARSLLPGAPTDRCFGKMNHMVKQYNLGLESLVKDIPIKYPGAVGIYGAVYDIVQRLRAIPKHYGFSDVSNACCGDGILRGMLQCGQEGYKICPNPNEYLFWDYFHPSEHTYKLISKGLWGGKQSQVRPINLRTLANLTLSAV</sequence>
<dbReference type="InterPro" id="IPR035669">
    <property type="entry name" value="SGNH_plant_lipase-like"/>
</dbReference>
<reference evidence="4 5" key="1">
    <citation type="journal article" date="2018" name="PLoS Genet.">
        <title>Population sequencing reveals clonal diversity and ancestral inbreeding in the grapevine cultivar Chardonnay.</title>
        <authorList>
            <person name="Roach M.J."/>
            <person name="Johnson D.L."/>
            <person name="Bohlmann J."/>
            <person name="van Vuuren H.J."/>
            <person name="Jones S.J."/>
            <person name="Pretorius I.S."/>
            <person name="Schmidt S.A."/>
            <person name="Borneman A.R."/>
        </authorList>
    </citation>
    <scope>NUCLEOTIDE SEQUENCE [LARGE SCALE GENOMIC DNA]</scope>
    <source>
        <strain evidence="5">cv. Chardonnay</strain>
        <tissue evidence="4">Leaf</tissue>
    </source>
</reference>
<comment type="caution">
    <text evidence="4">The sequence shown here is derived from an EMBL/GenBank/DDBJ whole genome shotgun (WGS) entry which is preliminary data.</text>
</comment>
<dbReference type="Proteomes" id="UP000288805">
    <property type="component" value="Unassembled WGS sequence"/>
</dbReference>
<keyword evidence="2" id="KW-0378">Hydrolase</keyword>
<dbReference type="SUPFAM" id="SSF52266">
    <property type="entry name" value="SGNH hydrolase"/>
    <property type="match status" value="1"/>
</dbReference>
<gene>
    <name evidence="4" type="primary">GLIP6_0</name>
    <name evidence="4" type="ORF">CK203_011679</name>
</gene>
<dbReference type="Gene3D" id="3.40.50.1110">
    <property type="entry name" value="SGNH hydrolase"/>
    <property type="match status" value="1"/>
</dbReference>
<dbReference type="PANTHER" id="PTHR45648">
    <property type="entry name" value="GDSL LIPASE/ACYLHYDROLASE FAMILY PROTEIN (AFU_ORTHOLOGUE AFUA_4G14700)"/>
    <property type="match status" value="1"/>
</dbReference>
<protein>
    <submittedName>
        <fullName evidence="4">GDSL esterase/lipase 6</fullName>
    </submittedName>
</protein>
<accession>A0A438JUP7</accession>
<keyword evidence="3" id="KW-0442">Lipid degradation</keyword>
<dbReference type="InterPro" id="IPR001087">
    <property type="entry name" value="GDSL"/>
</dbReference>
<dbReference type="PANTHER" id="PTHR45648:SF141">
    <property type="entry name" value="GDSL ESTERASE_LIPASE 6"/>
    <property type="match status" value="1"/>
</dbReference>